<name>A0A7I7SPC4_9MYCO</name>
<dbReference type="GO" id="GO:0050661">
    <property type="term" value="F:NADP binding"/>
    <property type="evidence" value="ECO:0007669"/>
    <property type="project" value="InterPro"/>
</dbReference>
<dbReference type="Pfam" id="PF03446">
    <property type="entry name" value="NAD_binding_2"/>
    <property type="match status" value="1"/>
</dbReference>
<keyword evidence="3" id="KW-1185">Reference proteome</keyword>
<dbReference type="InterPro" id="IPR036291">
    <property type="entry name" value="NAD(P)-bd_dom_sf"/>
</dbReference>
<evidence type="ECO:0000313" key="3">
    <source>
        <dbReference type="Proteomes" id="UP000466445"/>
    </source>
</evidence>
<dbReference type="EMBL" id="AP022595">
    <property type="protein sequence ID" value="BBY57885.1"/>
    <property type="molecule type" value="Genomic_DNA"/>
</dbReference>
<evidence type="ECO:0000259" key="1">
    <source>
        <dbReference type="Pfam" id="PF03446"/>
    </source>
</evidence>
<gene>
    <name evidence="2" type="ORF">MSAR_10210</name>
</gene>
<dbReference type="AlphaFoldDB" id="A0A7I7SPC4"/>
<feature type="domain" description="6-phosphogluconate dehydrogenase NADP-binding" evidence="1">
    <location>
        <begin position="1"/>
        <end position="40"/>
    </location>
</feature>
<dbReference type="InterPro" id="IPR006115">
    <property type="entry name" value="6PGDH_NADP-bd"/>
</dbReference>
<dbReference type="SUPFAM" id="SSF51735">
    <property type="entry name" value="NAD(P)-binding Rossmann-fold domains"/>
    <property type="match status" value="1"/>
</dbReference>
<proteinExistence type="predicted"/>
<dbReference type="Gene3D" id="3.40.50.720">
    <property type="entry name" value="NAD(P)-binding Rossmann-like Domain"/>
    <property type="match status" value="1"/>
</dbReference>
<accession>A0A7I7SPC4</accession>
<reference evidence="2 3" key="1">
    <citation type="journal article" date="2019" name="Emerg. Microbes Infect.">
        <title>Comprehensive subspecies identification of 175 nontuberculous mycobacteria species based on 7547 genomic profiles.</title>
        <authorList>
            <person name="Matsumoto Y."/>
            <person name="Kinjo T."/>
            <person name="Motooka D."/>
            <person name="Nabeya D."/>
            <person name="Jung N."/>
            <person name="Uechi K."/>
            <person name="Horii T."/>
            <person name="Iida T."/>
            <person name="Fujita J."/>
            <person name="Nakamura S."/>
        </authorList>
    </citation>
    <scope>NUCLEOTIDE SEQUENCE [LARGE SCALE GENOMIC DNA]</scope>
    <source>
        <strain evidence="2 3">JCM 30395</strain>
    </source>
</reference>
<evidence type="ECO:0000313" key="2">
    <source>
        <dbReference type="EMBL" id="BBY57885.1"/>
    </source>
</evidence>
<protein>
    <recommendedName>
        <fullName evidence="1">6-phosphogluconate dehydrogenase NADP-binding domain-containing protein</fullName>
    </recommendedName>
</protein>
<sequence length="73" mass="7351">MGAGIAANLIKAGHEVTVDDRSRPKVDALAAQRARPVASVGLSKCSPKAASSRDWSAISSLAACYAGASDHSA</sequence>
<dbReference type="Proteomes" id="UP000466445">
    <property type="component" value="Chromosome"/>
</dbReference>
<dbReference type="KEGG" id="msar:MSAR_10210"/>
<organism evidence="2 3">
    <name type="scientific">Mycolicibacterium sarraceniae</name>
    <dbReference type="NCBI Taxonomy" id="1534348"/>
    <lineage>
        <taxon>Bacteria</taxon>
        <taxon>Bacillati</taxon>
        <taxon>Actinomycetota</taxon>
        <taxon>Actinomycetes</taxon>
        <taxon>Mycobacteriales</taxon>
        <taxon>Mycobacteriaceae</taxon>
        <taxon>Mycolicibacterium</taxon>
    </lineage>
</organism>